<sequence>MFRNLISPRTTNLSLEDALELANKYLENAHKEVDAAKALELSNKAKSLLKDAKNIFASKRVKDLTLSNGIANAYHEHGRLLDDLGHHEKQRKVILRLRSG</sequence>
<proteinExistence type="predicted"/>
<evidence type="ECO:0000313" key="2">
    <source>
        <dbReference type="Proteomes" id="UP000703661"/>
    </source>
</evidence>
<name>A0A9P6MRK3_9FUNG</name>
<dbReference type="EMBL" id="JAAAID010001376">
    <property type="protein sequence ID" value="KAG0010273.1"/>
    <property type="molecule type" value="Genomic_DNA"/>
</dbReference>
<keyword evidence="2" id="KW-1185">Reference proteome</keyword>
<reference evidence="1" key="1">
    <citation type="journal article" date="2020" name="Fungal Divers.">
        <title>Resolving the Mortierellaceae phylogeny through synthesis of multi-gene phylogenetics and phylogenomics.</title>
        <authorList>
            <person name="Vandepol N."/>
            <person name="Liber J."/>
            <person name="Desiro A."/>
            <person name="Na H."/>
            <person name="Kennedy M."/>
            <person name="Barry K."/>
            <person name="Grigoriev I.V."/>
            <person name="Miller A.N."/>
            <person name="O'Donnell K."/>
            <person name="Stajich J.E."/>
            <person name="Bonito G."/>
        </authorList>
    </citation>
    <scope>NUCLEOTIDE SEQUENCE</scope>
    <source>
        <strain evidence="1">NRRL 2769</strain>
    </source>
</reference>
<feature type="non-terminal residue" evidence="1">
    <location>
        <position position="100"/>
    </location>
</feature>
<dbReference type="AlphaFoldDB" id="A0A9P6MRK3"/>
<comment type="caution">
    <text evidence="1">The sequence shown here is derived from an EMBL/GenBank/DDBJ whole genome shotgun (WGS) entry which is preliminary data.</text>
</comment>
<accession>A0A9P6MRK3</accession>
<gene>
    <name evidence="1" type="ORF">BGZ80_001628</name>
</gene>
<evidence type="ECO:0000313" key="1">
    <source>
        <dbReference type="EMBL" id="KAG0010273.1"/>
    </source>
</evidence>
<dbReference type="Proteomes" id="UP000703661">
    <property type="component" value="Unassembled WGS sequence"/>
</dbReference>
<organism evidence="1 2">
    <name type="scientific">Entomortierella chlamydospora</name>
    <dbReference type="NCBI Taxonomy" id="101097"/>
    <lineage>
        <taxon>Eukaryota</taxon>
        <taxon>Fungi</taxon>
        <taxon>Fungi incertae sedis</taxon>
        <taxon>Mucoromycota</taxon>
        <taxon>Mortierellomycotina</taxon>
        <taxon>Mortierellomycetes</taxon>
        <taxon>Mortierellales</taxon>
        <taxon>Mortierellaceae</taxon>
        <taxon>Entomortierella</taxon>
    </lineage>
</organism>
<protein>
    <submittedName>
        <fullName evidence="1">Uncharacterized protein</fullName>
    </submittedName>
</protein>